<comment type="caution">
    <text evidence="1">The sequence shown here is derived from an EMBL/GenBank/DDBJ whole genome shotgun (WGS) entry which is preliminary data.</text>
</comment>
<evidence type="ECO:0000313" key="2">
    <source>
        <dbReference type="Proteomes" id="UP000292423"/>
    </source>
</evidence>
<dbReference type="Proteomes" id="UP000292423">
    <property type="component" value="Unassembled WGS sequence"/>
</dbReference>
<dbReference type="EMBL" id="SHKX01000010">
    <property type="protein sequence ID" value="RZU47398.1"/>
    <property type="molecule type" value="Genomic_DNA"/>
</dbReference>
<dbReference type="RefSeq" id="WP_207224543.1">
    <property type="nucleotide sequence ID" value="NZ_SHKX01000010.1"/>
</dbReference>
<proteinExistence type="predicted"/>
<dbReference type="AlphaFoldDB" id="A0A4Q7ZA28"/>
<gene>
    <name evidence="1" type="ORF">EV700_0360</name>
</gene>
<reference evidence="1 2" key="1">
    <citation type="submission" date="2019-02" db="EMBL/GenBank/DDBJ databases">
        <title>Genomic Encyclopedia of Type Strains, Phase IV (KMG-IV): sequencing the most valuable type-strain genomes for metagenomic binning, comparative biology and taxonomic classification.</title>
        <authorList>
            <person name="Goeker M."/>
        </authorList>
    </citation>
    <scope>NUCLEOTIDE SEQUENCE [LARGE SCALE GENOMIC DNA]</scope>
    <source>
        <strain evidence="1 2">DSM 105135</strain>
    </source>
</reference>
<organism evidence="1 2">
    <name type="scientific">Fluviicoccus keumensis</name>
    <dbReference type="NCBI Taxonomy" id="1435465"/>
    <lineage>
        <taxon>Bacteria</taxon>
        <taxon>Pseudomonadati</taxon>
        <taxon>Pseudomonadota</taxon>
        <taxon>Gammaproteobacteria</taxon>
        <taxon>Moraxellales</taxon>
        <taxon>Moraxellaceae</taxon>
        <taxon>Fluviicoccus</taxon>
    </lineage>
</organism>
<sequence length="206" mass="23053">MFSIKRGLHMDNEKFKSLLETADFFDQTARKLLVTERGLHAETLIASVSRMSGSLMYRSFGHPASLEPGKAVLSDKADFYGPKLMNLMFGTLQQCGHQIGEANINTEYASTKYIPISFKESHARLAPFYLKYCEAAKLSHHDAAFAAAIATALLIHDCREVLDIRKGAGVAIYGLVEGTKTVPYPIGEKSERRPPNPEKKPWYKLW</sequence>
<evidence type="ECO:0000313" key="1">
    <source>
        <dbReference type="EMBL" id="RZU47398.1"/>
    </source>
</evidence>
<keyword evidence="2" id="KW-1185">Reference proteome</keyword>
<accession>A0A4Q7ZA28</accession>
<protein>
    <submittedName>
        <fullName evidence="1">Uncharacterized protein</fullName>
    </submittedName>
</protein>
<name>A0A4Q7ZA28_9GAMM</name>